<protein>
    <submittedName>
        <fullName evidence="2">Uncharacterized protein</fullName>
    </submittedName>
</protein>
<evidence type="ECO:0000313" key="3">
    <source>
        <dbReference type="Proteomes" id="UP001164746"/>
    </source>
</evidence>
<feature type="region of interest" description="Disordered" evidence="1">
    <location>
        <begin position="1"/>
        <end position="20"/>
    </location>
</feature>
<reference evidence="2" key="1">
    <citation type="submission" date="2022-11" db="EMBL/GenBank/DDBJ databases">
        <title>Centuries of genome instability and evolution in soft-shell clam transmissible cancer (bioRxiv).</title>
        <authorList>
            <person name="Hart S.F.M."/>
            <person name="Yonemitsu M.A."/>
            <person name="Giersch R.M."/>
            <person name="Beal B.F."/>
            <person name="Arriagada G."/>
            <person name="Davis B.W."/>
            <person name="Ostrander E.A."/>
            <person name="Goff S.P."/>
            <person name="Metzger M.J."/>
        </authorList>
    </citation>
    <scope>NUCLEOTIDE SEQUENCE</scope>
    <source>
        <strain evidence="2">MELC-2E11</strain>
        <tissue evidence="2">Siphon/mantle</tissue>
    </source>
</reference>
<dbReference type="EMBL" id="CP111020">
    <property type="protein sequence ID" value="WAR15722.1"/>
    <property type="molecule type" value="Genomic_DNA"/>
</dbReference>
<feature type="region of interest" description="Disordered" evidence="1">
    <location>
        <begin position="60"/>
        <end position="84"/>
    </location>
</feature>
<proteinExistence type="predicted"/>
<accession>A0ABY7F281</accession>
<evidence type="ECO:0000256" key="1">
    <source>
        <dbReference type="SAM" id="MobiDB-lite"/>
    </source>
</evidence>
<sequence>MKWFANKGTVSANNKRPETEQIHAISRPTGVCGVISPYPTVVMVTTAQYQPTGILSTISRPSDSAHGIPQDTARFHPARYSEQS</sequence>
<name>A0ABY7F281_MYAAR</name>
<evidence type="ECO:0000313" key="2">
    <source>
        <dbReference type="EMBL" id="WAR15722.1"/>
    </source>
</evidence>
<keyword evidence="3" id="KW-1185">Reference proteome</keyword>
<gene>
    <name evidence="2" type="ORF">MAR_005827</name>
</gene>
<organism evidence="2 3">
    <name type="scientific">Mya arenaria</name>
    <name type="common">Soft-shell clam</name>
    <dbReference type="NCBI Taxonomy" id="6604"/>
    <lineage>
        <taxon>Eukaryota</taxon>
        <taxon>Metazoa</taxon>
        <taxon>Spiralia</taxon>
        <taxon>Lophotrochozoa</taxon>
        <taxon>Mollusca</taxon>
        <taxon>Bivalvia</taxon>
        <taxon>Autobranchia</taxon>
        <taxon>Heteroconchia</taxon>
        <taxon>Euheterodonta</taxon>
        <taxon>Imparidentia</taxon>
        <taxon>Neoheterodontei</taxon>
        <taxon>Myida</taxon>
        <taxon>Myoidea</taxon>
        <taxon>Myidae</taxon>
        <taxon>Mya</taxon>
    </lineage>
</organism>
<dbReference type="Proteomes" id="UP001164746">
    <property type="component" value="Chromosome 9"/>
</dbReference>